<evidence type="ECO:0000313" key="2">
    <source>
        <dbReference type="Proteomes" id="UP000215506"/>
    </source>
</evidence>
<evidence type="ECO:0000313" key="1">
    <source>
        <dbReference type="EMBL" id="OXR41532.1"/>
    </source>
</evidence>
<dbReference type="EMBL" id="NGAF01000019">
    <property type="protein sequence ID" value="OXR41532.1"/>
    <property type="molecule type" value="Genomic_DNA"/>
</dbReference>
<accession>A0A231GY86</accession>
<gene>
    <name evidence="1" type="ORF">B7C42_06424</name>
</gene>
<dbReference type="Proteomes" id="UP000215506">
    <property type="component" value="Unassembled WGS sequence"/>
</dbReference>
<proteinExistence type="predicted"/>
<dbReference type="RefSeq" id="WP_094027541.1">
    <property type="nucleotide sequence ID" value="NZ_NGAF01000019.1"/>
</dbReference>
<protein>
    <submittedName>
        <fullName evidence="1">Uncharacterized protein</fullName>
    </submittedName>
</protein>
<dbReference type="AlphaFoldDB" id="A0A231GY86"/>
<sequence length="82" mass="9051">MDDLQRRVLTALTSARRGLKTADARLLERRIVGLRAEVDAAGYPRPQHLRLKASCAEALAAARWTLGRPNPQAFRPAMQTAS</sequence>
<reference evidence="1 2" key="1">
    <citation type="submission" date="2017-07" db="EMBL/GenBank/DDBJ databases">
        <title>First draft Genome Sequence of Nocardia cerradoensis isolated from human infection.</title>
        <authorList>
            <person name="Carrasco G."/>
        </authorList>
    </citation>
    <scope>NUCLEOTIDE SEQUENCE [LARGE SCALE GENOMIC DNA]</scope>
    <source>
        <strain evidence="1 2">CNM20130759</strain>
    </source>
</reference>
<comment type="caution">
    <text evidence="1">The sequence shown here is derived from an EMBL/GenBank/DDBJ whole genome shotgun (WGS) entry which is preliminary data.</text>
</comment>
<keyword evidence="2" id="KW-1185">Reference proteome</keyword>
<organism evidence="1 2">
    <name type="scientific">Nocardia cerradoensis</name>
    <dbReference type="NCBI Taxonomy" id="85688"/>
    <lineage>
        <taxon>Bacteria</taxon>
        <taxon>Bacillati</taxon>
        <taxon>Actinomycetota</taxon>
        <taxon>Actinomycetes</taxon>
        <taxon>Mycobacteriales</taxon>
        <taxon>Nocardiaceae</taxon>
        <taxon>Nocardia</taxon>
    </lineage>
</organism>
<name>A0A231GY86_9NOCA</name>